<dbReference type="EMBL" id="CAJOBD010000157">
    <property type="protein sequence ID" value="CAF3597723.1"/>
    <property type="molecule type" value="Genomic_DNA"/>
</dbReference>
<organism evidence="9 11">
    <name type="scientific">Rotaria sordida</name>
    <dbReference type="NCBI Taxonomy" id="392033"/>
    <lineage>
        <taxon>Eukaryota</taxon>
        <taxon>Metazoa</taxon>
        <taxon>Spiralia</taxon>
        <taxon>Gnathifera</taxon>
        <taxon>Rotifera</taxon>
        <taxon>Eurotatoria</taxon>
        <taxon>Bdelloidea</taxon>
        <taxon>Philodinida</taxon>
        <taxon>Philodinidae</taxon>
        <taxon>Rotaria</taxon>
    </lineage>
</organism>
<dbReference type="Proteomes" id="UP000663823">
    <property type="component" value="Unassembled WGS sequence"/>
</dbReference>
<evidence type="ECO:0000313" key="11">
    <source>
        <dbReference type="Proteomes" id="UP000663874"/>
    </source>
</evidence>
<evidence type="ECO:0000313" key="8">
    <source>
        <dbReference type="EMBL" id="CAF3597723.1"/>
    </source>
</evidence>
<dbReference type="InterPro" id="IPR054243">
    <property type="entry name" value="DUF6970"/>
</dbReference>
<dbReference type="EMBL" id="CAJNOL010000980">
    <property type="protein sequence ID" value="CAF1255897.1"/>
    <property type="molecule type" value="Genomic_DNA"/>
</dbReference>
<dbReference type="EMBL" id="CAJOAX010000331">
    <property type="protein sequence ID" value="CAF3568668.1"/>
    <property type="molecule type" value="Genomic_DNA"/>
</dbReference>
<evidence type="ECO:0000259" key="1">
    <source>
        <dbReference type="Pfam" id="PF22311"/>
    </source>
</evidence>
<dbReference type="Proteomes" id="UP000663874">
    <property type="component" value="Unassembled WGS sequence"/>
</dbReference>
<dbReference type="OrthoDB" id="10000269at2759"/>
<name>A0A818NXV4_9BILA</name>
<protein>
    <recommendedName>
        <fullName evidence="1">DUF6970 domain-containing protein</fullName>
    </recommendedName>
</protein>
<dbReference type="EMBL" id="CAJNOL010000979">
    <property type="protein sequence ID" value="CAF1255580.1"/>
    <property type="molecule type" value="Genomic_DNA"/>
</dbReference>
<feature type="domain" description="DUF6970" evidence="1">
    <location>
        <begin position="16"/>
        <end position="92"/>
    </location>
</feature>
<evidence type="ECO:0000313" key="6">
    <source>
        <dbReference type="EMBL" id="CAF1255897.1"/>
    </source>
</evidence>
<dbReference type="Pfam" id="PF22311">
    <property type="entry name" value="DUF6970"/>
    <property type="match status" value="1"/>
</dbReference>
<dbReference type="Proteomes" id="UP000663864">
    <property type="component" value="Unassembled WGS sequence"/>
</dbReference>
<dbReference type="Proteomes" id="UP000663870">
    <property type="component" value="Unassembled WGS sequence"/>
</dbReference>
<evidence type="ECO:0000313" key="3">
    <source>
        <dbReference type="EMBL" id="CAF1087786.1"/>
    </source>
</evidence>
<dbReference type="AlphaFoldDB" id="A0A818NXV4"/>
<dbReference type="Proteomes" id="UP000663882">
    <property type="component" value="Unassembled WGS sequence"/>
</dbReference>
<reference evidence="9" key="1">
    <citation type="submission" date="2021-02" db="EMBL/GenBank/DDBJ databases">
        <authorList>
            <person name="Nowell W R."/>
        </authorList>
    </citation>
    <scope>NUCLEOTIDE SEQUENCE</scope>
</reference>
<dbReference type="EMBL" id="CAJNOU010000784">
    <property type="protein sequence ID" value="CAF1087786.1"/>
    <property type="molecule type" value="Genomic_DNA"/>
</dbReference>
<sequence>MAQTKIPKCIQKMIDNILAEPVWNPPASITKYSYLDKITYLVTSDCCDQYISLYDESCNYICAPSGGKTGQGDRRCMNFYDKAKLLGKVWSDERPHGK</sequence>
<evidence type="ECO:0000313" key="10">
    <source>
        <dbReference type="Proteomes" id="UP000663870"/>
    </source>
</evidence>
<gene>
    <name evidence="9" type="ORF">FNK824_LOCUS3915</name>
    <name evidence="8" type="ORF">JBS370_LOCUS3624</name>
    <name evidence="5" type="ORF">JXQ802_LOCUS27212</name>
    <name evidence="6" type="ORF">JXQ802_LOCUS27230</name>
    <name evidence="7" type="ORF">OTI717_LOCUS5189</name>
    <name evidence="4" type="ORF">RFH988_LOCUS20915</name>
    <name evidence="3" type="ORF">SEV965_LOCUS15198</name>
    <name evidence="2" type="ORF">ZHD862_LOCUS16564</name>
</gene>
<accession>A0A818NXV4</accession>
<evidence type="ECO:0000313" key="7">
    <source>
        <dbReference type="EMBL" id="CAF3568668.1"/>
    </source>
</evidence>
<evidence type="ECO:0000313" key="4">
    <source>
        <dbReference type="EMBL" id="CAF1131925.1"/>
    </source>
</evidence>
<keyword evidence="10" id="KW-1185">Reference proteome</keyword>
<dbReference type="EMBL" id="CAJOBE010000273">
    <property type="protein sequence ID" value="CAF3611058.1"/>
    <property type="molecule type" value="Genomic_DNA"/>
</dbReference>
<comment type="caution">
    <text evidence="9">The sequence shown here is derived from an EMBL/GenBank/DDBJ whole genome shotgun (WGS) entry which is preliminary data.</text>
</comment>
<dbReference type="Proteomes" id="UP000663889">
    <property type="component" value="Unassembled WGS sequence"/>
</dbReference>
<dbReference type="EMBL" id="CAJNOT010000787">
    <property type="protein sequence ID" value="CAF1080602.1"/>
    <property type="molecule type" value="Genomic_DNA"/>
</dbReference>
<dbReference type="Proteomes" id="UP000663836">
    <property type="component" value="Unassembled WGS sequence"/>
</dbReference>
<evidence type="ECO:0000313" key="5">
    <source>
        <dbReference type="EMBL" id="CAF1255580.1"/>
    </source>
</evidence>
<proteinExistence type="predicted"/>
<evidence type="ECO:0000313" key="9">
    <source>
        <dbReference type="EMBL" id="CAF3611058.1"/>
    </source>
</evidence>
<evidence type="ECO:0000313" key="2">
    <source>
        <dbReference type="EMBL" id="CAF1080602.1"/>
    </source>
</evidence>
<dbReference type="EMBL" id="CAJNOO010001305">
    <property type="protein sequence ID" value="CAF1131925.1"/>
    <property type="molecule type" value="Genomic_DNA"/>
</dbReference>